<comment type="similarity">
    <text evidence="4">Belongs to the methyl-accepting chemotaxis (MCP) protein family.</text>
</comment>
<dbReference type="Pfam" id="PF12729">
    <property type="entry name" value="4HB_MCP_1"/>
    <property type="match status" value="1"/>
</dbReference>
<dbReference type="PROSITE" id="PS50111">
    <property type="entry name" value="CHEMOTAXIS_TRANSDUC_2"/>
    <property type="match status" value="1"/>
</dbReference>
<dbReference type="PANTHER" id="PTHR32089">
    <property type="entry name" value="METHYL-ACCEPTING CHEMOTAXIS PROTEIN MCPB"/>
    <property type="match status" value="1"/>
</dbReference>
<sequence>MLQFSVSGADQTITSTTDTPAEETALLRHLNDLRIGTKLTLLQAISVAILVAVSCYGAVQLRLANQRDAAVYSQLVSVADLDNAYKGLLQLRVDGATASMTAPSEIATYRTVTAEHIKQLEGAWKAYESSDPRAGAAERATAAAAIKTYLDVRTKGMEEALAGDVAGYKELRAKTITPAADAAMTALDALVKSEGNAAAAMAAQGEAAHRTSLIVFSVVTALGAAISLLFNRMISRSLTSRLATVVSVTRGLAEGRLDQRTGIASKDEVGQVAAATDASVEQLATVVRQISSGADDLMRSSEHLTAVAGQLSSGATESSRQSQLVAGTSQEISLSMSTIAAAGGEMTSAISEIASSTATASQTAADAVSTAESAGATVERLGTSSREIGEVVKLITSIAEQTNLLALNATIEAARAGELGKGFAVVAGEVKELARQTAQATEQIVARVHTAQADASDARAAIQEIGEVIGRIDALQATVASAVEEQSATTAEMVRSVTEVSAGTVGISANISGIAAAATQTTASAAATTTTAHDVSRTAAELRDTISRFRL</sequence>
<comment type="caution">
    <text evidence="9">The sequence shown here is derived from an EMBL/GenBank/DDBJ whole genome shotgun (WGS) entry which is preliminary data.</text>
</comment>
<dbReference type="SMART" id="SM00304">
    <property type="entry name" value="HAMP"/>
    <property type="match status" value="2"/>
</dbReference>
<name>A0A316A5R3_9ACTN</name>
<evidence type="ECO:0000313" key="10">
    <source>
        <dbReference type="Proteomes" id="UP000245469"/>
    </source>
</evidence>
<accession>A0A316A5R3</accession>
<dbReference type="Proteomes" id="UP000245469">
    <property type="component" value="Unassembled WGS sequence"/>
</dbReference>
<dbReference type="PRINTS" id="PR00260">
    <property type="entry name" value="CHEMTRNSDUCR"/>
</dbReference>
<organism evidence="9 10">
    <name type="scientific">Quadrisphaera granulorum</name>
    <dbReference type="NCBI Taxonomy" id="317664"/>
    <lineage>
        <taxon>Bacteria</taxon>
        <taxon>Bacillati</taxon>
        <taxon>Actinomycetota</taxon>
        <taxon>Actinomycetes</taxon>
        <taxon>Kineosporiales</taxon>
        <taxon>Kineosporiaceae</taxon>
        <taxon>Quadrisphaera</taxon>
    </lineage>
</organism>
<evidence type="ECO:0000256" key="4">
    <source>
        <dbReference type="ARBA" id="ARBA00029447"/>
    </source>
</evidence>
<evidence type="ECO:0000256" key="1">
    <source>
        <dbReference type="ARBA" id="ARBA00022692"/>
    </source>
</evidence>
<dbReference type="PROSITE" id="PS50885">
    <property type="entry name" value="HAMP"/>
    <property type="match status" value="1"/>
</dbReference>
<keyword evidence="3 5" id="KW-0807">Transducer</keyword>
<evidence type="ECO:0000259" key="8">
    <source>
        <dbReference type="PROSITE" id="PS50885"/>
    </source>
</evidence>
<evidence type="ECO:0000256" key="3">
    <source>
        <dbReference type="ARBA" id="ARBA00023224"/>
    </source>
</evidence>
<feature type="domain" description="HAMP" evidence="8">
    <location>
        <begin position="236"/>
        <end position="288"/>
    </location>
</feature>
<keyword evidence="6" id="KW-0472">Membrane</keyword>
<dbReference type="InterPro" id="IPR004090">
    <property type="entry name" value="Chemotax_Me-accpt_rcpt"/>
</dbReference>
<feature type="transmembrane region" description="Helical" evidence="6">
    <location>
        <begin position="40"/>
        <end position="59"/>
    </location>
</feature>
<dbReference type="InterPro" id="IPR003660">
    <property type="entry name" value="HAMP_dom"/>
</dbReference>
<keyword evidence="10" id="KW-1185">Reference proteome</keyword>
<evidence type="ECO:0000256" key="6">
    <source>
        <dbReference type="SAM" id="Phobius"/>
    </source>
</evidence>
<gene>
    <name evidence="9" type="ORF">BXY45_11774</name>
</gene>
<evidence type="ECO:0000313" key="9">
    <source>
        <dbReference type="EMBL" id="PWJ52822.1"/>
    </source>
</evidence>
<proteinExistence type="inferred from homology"/>
<dbReference type="Pfam" id="PF00672">
    <property type="entry name" value="HAMP"/>
    <property type="match status" value="1"/>
</dbReference>
<feature type="transmembrane region" description="Helical" evidence="6">
    <location>
        <begin position="211"/>
        <end position="230"/>
    </location>
</feature>
<dbReference type="Gene3D" id="1.10.287.950">
    <property type="entry name" value="Methyl-accepting chemotaxis protein"/>
    <property type="match status" value="1"/>
</dbReference>
<dbReference type="GO" id="GO:0007165">
    <property type="term" value="P:signal transduction"/>
    <property type="evidence" value="ECO:0007669"/>
    <property type="project" value="UniProtKB-KW"/>
</dbReference>
<dbReference type="GO" id="GO:0016020">
    <property type="term" value="C:membrane"/>
    <property type="evidence" value="ECO:0007669"/>
    <property type="project" value="InterPro"/>
</dbReference>
<dbReference type="EMBL" id="QGDQ01000017">
    <property type="protein sequence ID" value="PWJ52822.1"/>
    <property type="molecule type" value="Genomic_DNA"/>
</dbReference>
<dbReference type="GO" id="GO:0004888">
    <property type="term" value="F:transmembrane signaling receptor activity"/>
    <property type="evidence" value="ECO:0007669"/>
    <property type="project" value="InterPro"/>
</dbReference>
<dbReference type="InterPro" id="IPR004089">
    <property type="entry name" value="MCPsignal_dom"/>
</dbReference>
<dbReference type="SMART" id="SM00283">
    <property type="entry name" value="MA"/>
    <property type="match status" value="1"/>
</dbReference>
<evidence type="ECO:0000259" key="7">
    <source>
        <dbReference type="PROSITE" id="PS50111"/>
    </source>
</evidence>
<feature type="domain" description="Methyl-accepting transducer" evidence="7">
    <location>
        <begin position="293"/>
        <end position="536"/>
    </location>
</feature>
<dbReference type="InterPro" id="IPR024478">
    <property type="entry name" value="HlyB_4HB_MCP"/>
</dbReference>
<protein>
    <submittedName>
        <fullName evidence="9">Methyl-accepting chemotaxis protein</fullName>
    </submittedName>
</protein>
<dbReference type="AlphaFoldDB" id="A0A316A5R3"/>
<dbReference type="SUPFAM" id="SSF58104">
    <property type="entry name" value="Methyl-accepting chemotaxis protein (MCP) signaling domain"/>
    <property type="match status" value="1"/>
</dbReference>
<reference evidence="9 10" key="1">
    <citation type="submission" date="2018-03" db="EMBL/GenBank/DDBJ databases">
        <title>Genomic Encyclopedia of Archaeal and Bacterial Type Strains, Phase II (KMG-II): from individual species to whole genera.</title>
        <authorList>
            <person name="Goeker M."/>
        </authorList>
    </citation>
    <scope>NUCLEOTIDE SEQUENCE [LARGE SCALE GENOMIC DNA]</scope>
    <source>
        <strain evidence="9 10">DSM 44889</strain>
    </source>
</reference>
<dbReference type="PANTHER" id="PTHR32089:SF112">
    <property type="entry name" value="LYSOZYME-LIKE PROTEIN-RELATED"/>
    <property type="match status" value="1"/>
</dbReference>
<keyword evidence="1 6" id="KW-0812">Transmembrane</keyword>
<evidence type="ECO:0000256" key="2">
    <source>
        <dbReference type="ARBA" id="ARBA00022989"/>
    </source>
</evidence>
<dbReference type="Pfam" id="PF00015">
    <property type="entry name" value="MCPsignal"/>
    <property type="match status" value="1"/>
</dbReference>
<evidence type="ECO:0000256" key="5">
    <source>
        <dbReference type="PROSITE-ProRule" id="PRU00284"/>
    </source>
</evidence>
<keyword evidence="2 6" id="KW-1133">Transmembrane helix</keyword>
<dbReference type="GO" id="GO:0006935">
    <property type="term" value="P:chemotaxis"/>
    <property type="evidence" value="ECO:0007669"/>
    <property type="project" value="InterPro"/>
</dbReference>
<dbReference type="CDD" id="cd06225">
    <property type="entry name" value="HAMP"/>
    <property type="match status" value="1"/>
</dbReference>